<keyword evidence="2" id="KW-0238">DNA-binding</keyword>
<dbReference type="InterPro" id="IPR000792">
    <property type="entry name" value="Tscrpt_reg_LuxR_C"/>
</dbReference>
<proteinExistence type="predicted"/>
<dbReference type="SUPFAM" id="SSF46894">
    <property type="entry name" value="C-terminal effector domain of the bipartite response regulators"/>
    <property type="match status" value="1"/>
</dbReference>
<evidence type="ECO:0000256" key="3">
    <source>
        <dbReference type="ARBA" id="ARBA00023163"/>
    </source>
</evidence>
<organism evidence="5 6">
    <name type="scientific">Ornithinibacillus halotolerans</name>
    <dbReference type="NCBI Taxonomy" id="1274357"/>
    <lineage>
        <taxon>Bacteria</taxon>
        <taxon>Bacillati</taxon>
        <taxon>Bacillota</taxon>
        <taxon>Bacilli</taxon>
        <taxon>Bacillales</taxon>
        <taxon>Bacillaceae</taxon>
        <taxon>Ornithinibacillus</taxon>
    </lineage>
</organism>
<keyword evidence="6" id="KW-1185">Reference proteome</keyword>
<dbReference type="InterPro" id="IPR016032">
    <property type="entry name" value="Sig_transdc_resp-reg_C-effctor"/>
</dbReference>
<evidence type="ECO:0000313" key="6">
    <source>
        <dbReference type="Proteomes" id="UP000613512"/>
    </source>
</evidence>
<dbReference type="RefSeq" id="WP_188383321.1">
    <property type="nucleotide sequence ID" value="NZ_BMEY01000003.1"/>
</dbReference>
<comment type="caution">
    <text evidence="5">The sequence shown here is derived from an EMBL/GenBank/DDBJ whole genome shotgun (WGS) entry which is preliminary data.</text>
</comment>
<reference evidence="5" key="1">
    <citation type="journal article" date="2014" name="Int. J. Syst. Evol. Microbiol.">
        <title>Complete genome sequence of Corynebacterium casei LMG S-19264T (=DSM 44701T), isolated from a smear-ripened cheese.</title>
        <authorList>
            <consortium name="US DOE Joint Genome Institute (JGI-PGF)"/>
            <person name="Walter F."/>
            <person name="Albersmeier A."/>
            <person name="Kalinowski J."/>
            <person name="Ruckert C."/>
        </authorList>
    </citation>
    <scope>NUCLEOTIDE SEQUENCE</scope>
    <source>
        <strain evidence="5">CGMCC 1.12408</strain>
    </source>
</reference>
<keyword evidence="1" id="KW-0805">Transcription regulation</keyword>
<name>A0A916W4S4_9BACI</name>
<dbReference type="PANTHER" id="PTHR44688:SF16">
    <property type="entry name" value="DNA-BINDING TRANSCRIPTIONAL ACTIVATOR DEVR_DOSR"/>
    <property type="match status" value="1"/>
</dbReference>
<dbReference type="InterPro" id="IPR027417">
    <property type="entry name" value="P-loop_NTPase"/>
</dbReference>
<dbReference type="SMART" id="SM00421">
    <property type="entry name" value="HTH_LUXR"/>
    <property type="match status" value="1"/>
</dbReference>
<sequence>MKVLNVTSEPHWSTNDVEEVERSYFIGRTNQLNFFHEYLQSKKQQFKVIHLFGKGGVGKTYTLNEFARIANSHNIPFLHIDSQDFNHTVQDFINYLYYMLSSYLHIPLKKTNAISLADVIELVHDYNDRIIIAMDTYEQMDDLDRWFREGFVRHVHPNVSFILAGRNPLTGDWVESPAWRSTTKQIKLSNFNYEETTQLAKKNGIMNENEYETIWEFTKGLPLLISLASVTNFKSNNERFCQENIREMLCTLTKRWLSEVTDKQLTSLIEVAALLYQFNQSTLSTILGQDISTTTFTKLVSLSFVRKTHKGWSLHDLVRDAIQVNLQQRNPEQYDLIQKKIVKYYYHRLINKPTNEDIAEFFYHIGDEVIQSVFFQYTNKNSMYLEPVDIYNFHEVEQFFTHQKEHISESKTKYYNRISNETYYFDASVEHNKLELDLVGPEYVKNMGYHGATLLKNKHGEVIAISIIVPINVETLSLLTSDPISRPYFENLSKKELQYYQVPPEKTTSYFIRTQDYKDPTDNHARSFLLYNLFPLVFSGGRIITSTPLPFFQNILYKFGFQTVPGAEHNVYNQKEPTPTFLLDVSGGKLISYLNNFLKEHREPTELEEITKEYSLTNREQDIVQLILEGKPIIEIANDLYIAEITVKKALSRIYQKANVKNRIQLVKKIMELTK</sequence>
<dbReference type="EMBL" id="BMEY01000003">
    <property type="protein sequence ID" value="GGA65868.1"/>
    <property type="molecule type" value="Genomic_DNA"/>
</dbReference>
<gene>
    <name evidence="5" type="ORF">GCM10008025_07120</name>
</gene>
<evidence type="ECO:0000256" key="1">
    <source>
        <dbReference type="ARBA" id="ARBA00023015"/>
    </source>
</evidence>
<dbReference type="InterPro" id="IPR036388">
    <property type="entry name" value="WH-like_DNA-bd_sf"/>
</dbReference>
<evidence type="ECO:0000259" key="4">
    <source>
        <dbReference type="PROSITE" id="PS50043"/>
    </source>
</evidence>
<dbReference type="PRINTS" id="PR00038">
    <property type="entry name" value="HTHLUXR"/>
</dbReference>
<dbReference type="Gene3D" id="1.10.10.10">
    <property type="entry name" value="Winged helix-like DNA-binding domain superfamily/Winged helix DNA-binding domain"/>
    <property type="match status" value="1"/>
</dbReference>
<dbReference type="Pfam" id="PF00196">
    <property type="entry name" value="GerE"/>
    <property type="match status" value="1"/>
</dbReference>
<dbReference type="Proteomes" id="UP000613512">
    <property type="component" value="Unassembled WGS sequence"/>
</dbReference>
<reference evidence="5" key="2">
    <citation type="submission" date="2020-09" db="EMBL/GenBank/DDBJ databases">
        <authorList>
            <person name="Sun Q."/>
            <person name="Zhou Y."/>
        </authorList>
    </citation>
    <scope>NUCLEOTIDE SEQUENCE</scope>
    <source>
        <strain evidence="5">CGMCC 1.12408</strain>
    </source>
</reference>
<evidence type="ECO:0000256" key="2">
    <source>
        <dbReference type="ARBA" id="ARBA00023125"/>
    </source>
</evidence>
<feature type="domain" description="HTH luxR-type" evidence="4">
    <location>
        <begin position="609"/>
        <end position="674"/>
    </location>
</feature>
<accession>A0A916W4S4</accession>
<dbReference type="Gene3D" id="3.40.50.300">
    <property type="entry name" value="P-loop containing nucleotide triphosphate hydrolases"/>
    <property type="match status" value="1"/>
</dbReference>
<keyword evidence="3" id="KW-0804">Transcription</keyword>
<dbReference type="CDD" id="cd06170">
    <property type="entry name" value="LuxR_C_like"/>
    <property type="match status" value="1"/>
</dbReference>
<protein>
    <recommendedName>
        <fullName evidence="4">HTH luxR-type domain-containing protein</fullName>
    </recommendedName>
</protein>
<dbReference type="GO" id="GO:0003677">
    <property type="term" value="F:DNA binding"/>
    <property type="evidence" value="ECO:0007669"/>
    <property type="project" value="UniProtKB-KW"/>
</dbReference>
<dbReference type="SUPFAM" id="SSF52540">
    <property type="entry name" value="P-loop containing nucleoside triphosphate hydrolases"/>
    <property type="match status" value="1"/>
</dbReference>
<evidence type="ECO:0000313" key="5">
    <source>
        <dbReference type="EMBL" id="GGA65868.1"/>
    </source>
</evidence>
<dbReference type="GO" id="GO:0006355">
    <property type="term" value="P:regulation of DNA-templated transcription"/>
    <property type="evidence" value="ECO:0007669"/>
    <property type="project" value="InterPro"/>
</dbReference>
<dbReference type="PROSITE" id="PS50043">
    <property type="entry name" value="HTH_LUXR_2"/>
    <property type="match status" value="1"/>
</dbReference>
<dbReference type="PANTHER" id="PTHR44688">
    <property type="entry name" value="DNA-BINDING TRANSCRIPTIONAL ACTIVATOR DEVR_DOSR"/>
    <property type="match status" value="1"/>
</dbReference>
<dbReference type="AlphaFoldDB" id="A0A916W4S4"/>